<dbReference type="EMBL" id="ABOX02000006">
    <property type="protein sequence ID" value="EEF62135.1"/>
    <property type="molecule type" value="Genomic_DNA"/>
</dbReference>
<name>B9XDI9_PEDPL</name>
<dbReference type="AlphaFoldDB" id="B9XDI9"/>
<keyword evidence="2" id="KW-1185">Reference proteome</keyword>
<comment type="caution">
    <text evidence="1">The sequence shown here is derived from an EMBL/GenBank/DDBJ whole genome shotgun (WGS) entry which is preliminary data.</text>
</comment>
<accession>B9XDI9</accession>
<organism evidence="1 2">
    <name type="scientific">Pedosphaera parvula (strain Ellin514)</name>
    <dbReference type="NCBI Taxonomy" id="320771"/>
    <lineage>
        <taxon>Bacteria</taxon>
        <taxon>Pseudomonadati</taxon>
        <taxon>Verrucomicrobiota</taxon>
        <taxon>Pedosphaerae</taxon>
        <taxon>Pedosphaerales</taxon>
        <taxon>Pedosphaeraceae</taxon>
        <taxon>Pedosphaera</taxon>
    </lineage>
</organism>
<evidence type="ECO:0000313" key="2">
    <source>
        <dbReference type="Proteomes" id="UP000003688"/>
    </source>
</evidence>
<reference evidence="1 2" key="1">
    <citation type="journal article" date="2011" name="J. Bacteriol.">
        <title>Genome sequence of 'Pedosphaera parvula' Ellin514, an aerobic Verrucomicrobial isolate from pasture soil.</title>
        <authorList>
            <person name="Kant R."/>
            <person name="van Passel M.W."/>
            <person name="Sangwan P."/>
            <person name="Palva A."/>
            <person name="Lucas S."/>
            <person name="Copeland A."/>
            <person name="Lapidus A."/>
            <person name="Glavina Del Rio T."/>
            <person name="Dalin E."/>
            <person name="Tice H."/>
            <person name="Bruce D."/>
            <person name="Goodwin L."/>
            <person name="Pitluck S."/>
            <person name="Chertkov O."/>
            <person name="Larimer F.W."/>
            <person name="Land M.L."/>
            <person name="Hauser L."/>
            <person name="Brettin T.S."/>
            <person name="Detter J.C."/>
            <person name="Han S."/>
            <person name="de Vos W.M."/>
            <person name="Janssen P.H."/>
            <person name="Smidt H."/>
        </authorList>
    </citation>
    <scope>NUCLEOTIDE SEQUENCE [LARGE SCALE GENOMIC DNA]</scope>
    <source>
        <strain evidence="1 2">Ellin514</strain>
    </source>
</reference>
<dbReference type="Proteomes" id="UP000003688">
    <property type="component" value="Unassembled WGS sequence"/>
</dbReference>
<dbReference type="STRING" id="320771.Cflav_PD6410"/>
<sequence length="70" mass="7860">MDPTSGWIHVPLTLHGGAVGISFLDGHAELHKWQHLDRLPKVMYSTLFSFNNTGNNSDVQWLQSKTSALR</sequence>
<evidence type="ECO:0000313" key="1">
    <source>
        <dbReference type="EMBL" id="EEF62135.1"/>
    </source>
</evidence>
<protein>
    <submittedName>
        <fullName evidence="1">Uncharacterized protein</fullName>
    </submittedName>
</protein>
<gene>
    <name evidence="1" type="ORF">Cflav_PD6410</name>
</gene>
<proteinExistence type="predicted"/>